<keyword evidence="3" id="KW-1185">Reference proteome</keyword>
<name>A0ABQ9NKD8_9PEZI</name>
<gene>
    <name evidence="2" type="ORF">H2201_008799</name>
</gene>
<comment type="caution">
    <text evidence="2">The sequence shown here is derived from an EMBL/GenBank/DDBJ whole genome shotgun (WGS) entry which is preliminary data.</text>
</comment>
<accession>A0ABQ9NKD8</accession>
<dbReference type="Proteomes" id="UP001172684">
    <property type="component" value="Unassembled WGS sequence"/>
</dbReference>
<organism evidence="2 3">
    <name type="scientific">Coniosporium apollinis</name>
    <dbReference type="NCBI Taxonomy" id="61459"/>
    <lineage>
        <taxon>Eukaryota</taxon>
        <taxon>Fungi</taxon>
        <taxon>Dikarya</taxon>
        <taxon>Ascomycota</taxon>
        <taxon>Pezizomycotina</taxon>
        <taxon>Dothideomycetes</taxon>
        <taxon>Dothideomycetes incertae sedis</taxon>
        <taxon>Coniosporium</taxon>
    </lineage>
</organism>
<feature type="compositionally biased region" description="Polar residues" evidence="1">
    <location>
        <begin position="144"/>
        <end position="163"/>
    </location>
</feature>
<proteinExistence type="predicted"/>
<dbReference type="EMBL" id="JAPDRL010000169">
    <property type="protein sequence ID" value="KAJ9655454.1"/>
    <property type="molecule type" value="Genomic_DNA"/>
</dbReference>
<feature type="region of interest" description="Disordered" evidence="1">
    <location>
        <begin position="74"/>
        <end position="166"/>
    </location>
</feature>
<evidence type="ECO:0000313" key="3">
    <source>
        <dbReference type="Proteomes" id="UP001172684"/>
    </source>
</evidence>
<feature type="region of interest" description="Disordered" evidence="1">
    <location>
        <begin position="15"/>
        <end position="49"/>
    </location>
</feature>
<protein>
    <recommendedName>
        <fullName evidence="4">SAM domain-containing protein</fullName>
    </recommendedName>
</protein>
<evidence type="ECO:0000256" key="1">
    <source>
        <dbReference type="SAM" id="MobiDB-lite"/>
    </source>
</evidence>
<evidence type="ECO:0008006" key="4">
    <source>
        <dbReference type="Google" id="ProtNLM"/>
    </source>
</evidence>
<reference evidence="2" key="1">
    <citation type="submission" date="2022-10" db="EMBL/GenBank/DDBJ databases">
        <title>Culturing micro-colonial fungi from biological soil crusts in the Mojave desert and describing Neophaeococcomyces mojavensis, and introducing the new genera and species Taxawa tesnikishii.</title>
        <authorList>
            <person name="Kurbessoian T."/>
            <person name="Stajich J.E."/>
        </authorList>
    </citation>
    <scope>NUCLEOTIDE SEQUENCE</scope>
    <source>
        <strain evidence="2">TK_1</strain>
    </source>
</reference>
<sequence>MAPRDERRGWSLFNGVTKSSSSRRTRDRVRSMFVNGRSDHAGNSQGISNNASEVERMVEGITYGLRLMRISDTDVGDDASDQSKAKEISSDAGSSSHMAQERTLQSHDRCDSNRPSLDGHTYGEHPPRPNTPSDKPTPLPQTPPSGSSRHPTRSEASSTSSIPTLILPGPIIYPEGYAQLPEGGQRREIREMGIEGVANLLRWLHDASDRAQVLQLLSDSDCAKVIGVSGELAQVDMLECVDDERRERVIQAMARQEERKAVLVPLGAGDSLHSTAEKPSPKAGIDTCR</sequence>
<feature type="region of interest" description="Disordered" evidence="1">
    <location>
        <begin position="270"/>
        <end position="289"/>
    </location>
</feature>
<evidence type="ECO:0000313" key="2">
    <source>
        <dbReference type="EMBL" id="KAJ9655454.1"/>
    </source>
</evidence>